<organism evidence="5 6">
    <name type="scientific">Sinanodonta woodiana</name>
    <name type="common">Chinese pond mussel</name>
    <name type="synonym">Anodonta woodiana</name>
    <dbReference type="NCBI Taxonomy" id="1069815"/>
    <lineage>
        <taxon>Eukaryota</taxon>
        <taxon>Metazoa</taxon>
        <taxon>Spiralia</taxon>
        <taxon>Lophotrochozoa</taxon>
        <taxon>Mollusca</taxon>
        <taxon>Bivalvia</taxon>
        <taxon>Autobranchia</taxon>
        <taxon>Heteroconchia</taxon>
        <taxon>Palaeoheterodonta</taxon>
        <taxon>Unionida</taxon>
        <taxon>Unionoidea</taxon>
        <taxon>Unionidae</taxon>
        <taxon>Unioninae</taxon>
        <taxon>Sinanodonta</taxon>
    </lineage>
</organism>
<comment type="caution">
    <text evidence="5">The sequence shown here is derived from an EMBL/GenBank/DDBJ whole genome shotgun (WGS) entry which is preliminary data.</text>
</comment>
<keyword evidence="6" id="KW-1185">Reference proteome</keyword>
<name>A0ABD3V8W3_SINWO</name>
<evidence type="ECO:0000313" key="5">
    <source>
        <dbReference type="EMBL" id="KAL3858044.1"/>
    </source>
</evidence>
<dbReference type="PANTHER" id="PTHR46963:SF2">
    <property type="match status" value="1"/>
</dbReference>
<keyword evidence="2" id="KW-0597">Phosphoprotein</keyword>
<dbReference type="Pfam" id="PF12012">
    <property type="entry name" value="DUF3504"/>
    <property type="match status" value="1"/>
</dbReference>
<sequence length="290" mass="33443">MYEVSSFVAAHGINPEDCSQYKEESSKTHTKTCADIKLMQMYLLQKGEARAMEDIPLNVLDEYISAFLCAGRKKNGEEYSWASLRSFVASLERYLRQRNVYTGSIIKGRDFRKCRSYLEAKKLYYSRGKPRIIGSIDERAVEHLYDTEKLGMGSPVSLINALSLICVQWFRLKTAWELHALQWRDIQILSDEEGREFLACLSPSRRKNADSCERVYATPNRPERNPVAIYRFYASRRPRSMLKPNSPFFLIINVQPSCSDSSIPWFRLHGMGINSLRGVLAELRKQLSDT</sequence>
<gene>
    <name evidence="5" type="ORF">ACJMK2_012660</name>
</gene>
<proteinExistence type="predicted"/>
<evidence type="ECO:0000259" key="4">
    <source>
        <dbReference type="Pfam" id="PF12012"/>
    </source>
</evidence>
<feature type="domain" description="ZMYM2-like/QRICH1 C-terminal" evidence="4">
    <location>
        <begin position="142"/>
        <end position="283"/>
    </location>
</feature>
<evidence type="ECO:0000256" key="3">
    <source>
        <dbReference type="ARBA" id="ARBA00022843"/>
    </source>
</evidence>
<keyword evidence="1" id="KW-1017">Isopeptide bond</keyword>
<dbReference type="InterPro" id="IPR042838">
    <property type="entry name" value="KIAA1958"/>
</dbReference>
<dbReference type="Proteomes" id="UP001634394">
    <property type="component" value="Unassembled WGS sequence"/>
</dbReference>
<accession>A0ABD3V8W3</accession>
<dbReference type="PANTHER" id="PTHR46963">
    <property type="entry name" value="SIMILAR TO RIKEN CDNA E130308A19"/>
    <property type="match status" value="1"/>
</dbReference>
<dbReference type="AlphaFoldDB" id="A0ABD3V8W3"/>
<dbReference type="InterPro" id="IPR021893">
    <property type="entry name" value="ZMYM2-like_C"/>
</dbReference>
<evidence type="ECO:0000256" key="2">
    <source>
        <dbReference type="ARBA" id="ARBA00022553"/>
    </source>
</evidence>
<evidence type="ECO:0000256" key="1">
    <source>
        <dbReference type="ARBA" id="ARBA00022499"/>
    </source>
</evidence>
<keyword evidence="3" id="KW-0832">Ubl conjugation</keyword>
<evidence type="ECO:0000313" key="6">
    <source>
        <dbReference type="Proteomes" id="UP001634394"/>
    </source>
</evidence>
<protein>
    <recommendedName>
        <fullName evidence="4">ZMYM2-like/QRICH1 C-terminal domain-containing protein</fullName>
    </recommendedName>
</protein>
<dbReference type="EMBL" id="JBJQND010000013">
    <property type="protein sequence ID" value="KAL3858044.1"/>
    <property type="molecule type" value="Genomic_DNA"/>
</dbReference>
<reference evidence="5 6" key="1">
    <citation type="submission" date="2024-11" db="EMBL/GenBank/DDBJ databases">
        <title>Chromosome-level genome assembly of the freshwater bivalve Anodonta woodiana.</title>
        <authorList>
            <person name="Chen X."/>
        </authorList>
    </citation>
    <scope>NUCLEOTIDE SEQUENCE [LARGE SCALE GENOMIC DNA]</scope>
    <source>
        <strain evidence="5">MN2024</strain>
        <tissue evidence="5">Gills</tissue>
    </source>
</reference>